<gene>
    <name evidence="2" type="ORF">FOT62_13845</name>
</gene>
<evidence type="ECO:0000256" key="1">
    <source>
        <dbReference type="SAM" id="MobiDB-lite"/>
    </source>
</evidence>
<dbReference type="EMBL" id="VOUQ01000007">
    <property type="protein sequence ID" value="TXE33249.1"/>
    <property type="molecule type" value="Genomic_DNA"/>
</dbReference>
<name>A0A5C7C8U5_SERMA</name>
<sequence>MLKPALLRKTLMDAVPQFRNDPDKLKLYIEHGNVISTLAPSLSHEHQYTLAVTIINFSGSVNAVFVPILSWLRCHQPDGMSNPDMRQDAFTYEIDILNNEACDIEITLKLTERTVVSEDDTGNLNARDVGEPPSPYDRHGPFHMEGVNGSEWTV</sequence>
<accession>A0A5C7C8U5</accession>
<reference evidence="2 3" key="1">
    <citation type="submission" date="2019-07" db="EMBL/GenBank/DDBJ databases">
        <title>Serratia strains were isolated from fresh produce.</title>
        <authorList>
            <person name="Cho G.-S."/>
            <person name="Stein M."/>
            <person name="Lee W."/>
            <person name="Suh S.H."/>
            <person name="Franz C.M.A.P."/>
        </authorList>
    </citation>
    <scope>NUCLEOTIDE SEQUENCE [LARGE SCALE GENOMIC DNA]</scope>
    <source>
        <strain evidence="2 3">S16</strain>
    </source>
</reference>
<evidence type="ECO:0000313" key="2">
    <source>
        <dbReference type="EMBL" id="TXE33249.1"/>
    </source>
</evidence>
<protein>
    <submittedName>
        <fullName evidence="2">Phage tail protein</fullName>
    </submittedName>
</protein>
<dbReference type="Proteomes" id="UP000321126">
    <property type="component" value="Unassembled WGS sequence"/>
</dbReference>
<dbReference type="AlphaFoldDB" id="A0A5C7C8U5"/>
<evidence type="ECO:0000313" key="3">
    <source>
        <dbReference type="Proteomes" id="UP000321126"/>
    </source>
</evidence>
<dbReference type="RefSeq" id="WP_147881754.1">
    <property type="nucleotide sequence ID" value="NZ_VOUQ01000007.1"/>
</dbReference>
<feature type="region of interest" description="Disordered" evidence="1">
    <location>
        <begin position="119"/>
        <end position="154"/>
    </location>
</feature>
<dbReference type="InterPro" id="IPR009678">
    <property type="entry name" value="Phage_tail_completion_R"/>
</dbReference>
<dbReference type="Pfam" id="PF06891">
    <property type="entry name" value="P2_Phage_GpR"/>
    <property type="match status" value="1"/>
</dbReference>
<organism evidence="2 3">
    <name type="scientific">Serratia marcescens</name>
    <dbReference type="NCBI Taxonomy" id="615"/>
    <lineage>
        <taxon>Bacteria</taxon>
        <taxon>Pseudomonadati</taxon>
        <taxon>Pseudomonadota</taxon>
        <taxon>Gammaproteobacteria</taxon>
        <taxon>Enterobacterales</taxon>
        <taxon>Yersiniaceae</taxon>
        <taxon>Serratia</taxon>
    </lineage>
</organism>
<proteinExistence type="predicted"/>
<comment type="caution">
    <text evidence="2">The sequence shown here is derived from an EMBL/GenBank/DDBJ whole genome shotgun (WGS) entry which is preliminary data.</text>
</comment>